<protein>
    <submittedName>
        <fullName evidence="1">Uncharacterized protein</fullName>
    </submittedName>
</protein>
<organism evidence="1 2">
    <name type="scientific">Leptospirillum ferrodiazotrophum</name>
    <dbReference type="NCBI Taxonomy" id="412449"/>
    <lineage>
        <taxon>Bacteria</taxon>
        <taxon>Pseudomonadati</taxon>
        <taxon>Nitrospirota</taxon>
        <taxon>Nitrospiria</taxon>
        <taxon>Nitrospirales</taxon>
        <taxon>Nitrospiraceae</taxon>
        <taxon>Leptospirillum</taxon>
    </lineage>
</organism>
<reference evidence="1 2" key="1">
    <citation type="journal article" date="2009" name="Appl. Environ. Microbiol.">
        <title>Community genomic and proteomic analyses of chemoautotrophic iron-oxidizing "Leptospirillum rubarum" (Group II) and "Leptospirillum ferrodiazotrophum" (Group III) bacteria in acid mine drainage biofilms.</title>
        <authorList>
            <person name="Goltsman D.S."/>
            <person name="Denef V.J."/>
            <person name="Singer S.W."/>
            <person name="VerBerkmoes N.C."/>
            <person name="Lefsrud M."/>
            <person name="Mueller R.S."/>
            <person name="Dick G.J."/>
            <person name="Sun C.L."/>
            <person name="Wheeler K.E."/>
            <person name="Zemla A."/>
            <person name="Baker B.J."/>
            <person name="Hauser L."/>
            <person name="Land M."/>
            <person name="Shah M.B."/>
            <person name="Thelen M.P."/>
            <person name="Hettich R.L."/>
            <person name="Banfield J.F."/>
        </authorList>
    </citation>
    <scope>NUCLEOTIDE SEQUENCE [LARGE SCALE GENOMIC DNA]</scope>
</reference>
<proteinExistence type="predicted"/>
<evidence type="ECO:0000313" key="2">
    <source>
        <dbReference type="Proteomes" id="UP000009374"/>
    </source>
</evidence>
<dbReference type="EMBL" id="GG693873">
    <property type="protein sequence ID" value="EES52822.1"/>
    <property type="molecule type" value="Genomic_DNA"/>
</dbReference>
<sequence>MGFRTWTDIDRWTDIDLDYIVEQSSTISNDLNKDAIKDAISTIKNSLTFLEKKKATKEDRDRITKERINILLRLGFQIRLKDPAMAQAGATTEEVEAKG</sequence>
<evidence type="ECO:0000313" key="1">
    <source>
        <dbReference type="EMBL" id="EES52822.1"/>
    </source>
</evidence>
<name>C6HXJ3_9BACT</name>
<keyword evidence="2" id="KW-1185">Reference proteome</keyword>
<dbReference type="Proteomes" id="UP000009374">
    <property type="component" value="Unassembled WGS sequence"/>
</dbReference>
<accession>C6HXJ3</accession>
<gene>
    <name evidence="1" type="ORF">UBAL3_92050193</name>
</gene>
<dbReference type="AlphaFoldDB" id="C6HXJ3"/>